<evidence type="ECO:0000256" key="6">
    <source>
        <dbReference type="ARBA" id="ARBA00024343"/>
    </source>
</evidence>
<protein>
    <recommendedName>
        <fullName evidence="8">AP2/ERF domain-containing protein</fullName>
    </recommendedName>
</protein>
<dbReference type="CDD" id="cd00018">
    <property type="entry name" value="AP2"/>
    <property type="match status" value="1"/>
</dbReference>
<dbReference type="PANTHER" id="PTHR31190:SF466">
    <property type="entry name" value="ETHYLENE-RESPONSIVE TRANSCRIPTION FACTOR ABR1-LIKE"/>
    <property type="match status" value="1"/>
</dbReference>
<keyword evidence="2" id="KW-0805">Transcription regulation</keyword>
<feature type="compositionally biased region" description="Gly residues" evidence="7">
    <location>
        <begin position="46"/>
        <end position="57"/>
    </location>
</feature>
<dbReference type="PRINTS" id="PR00367">
    <property type="entry name" value="ETHRSPELEMNT"/>
</dbReference>
<evidence type="ECO:0000313" key="10">
    <source>
        <dbReference type="Proteomes" id="UP000507222"/>
    </source>
</evidence>
<dbReference type="EMBL" id="CAEKDK010000002">
    <property type="protein sequence ID" value="CAB4269026.1"/>
    <property type="molecule type" value="Genomic_DNA"/>
</dbReference>
<keyword evidence="3" id="KW-0238">DNA-binding</keyword>
<reference evidence="9 10" key="1">
    <citation type="submission" date="2020-05" db="EMBL/GenBank/DDBJ databases">
        <authorList>
            <person name="Campoy J."/>
            <person name="Schneeberger K."/>
            <person name="Spophaly S."/>
        </authorList>
    </citation>
    <scope>NUCLEOTIDE SEQUENCE [LARGE SCALE GENOMIC DNA]</scope>
    <source>
        <strain evidence="9">PruArmRojPasFocal</strain>
    </source>
</reference>
<evidence type="ECO:0000256" key="2">
    <source>
        <dbReference type="ARBA" id="ARBA00023015"/>
    </source>
</evidence>
<evidence type="ECO:0000256" key="4">
    <source>
        <dbReference type="ARBA" id="ARBA00023163"/>
    </source>
</evidence>
<comment type="similarity">
    <text evidence="6">Belongs to the AP2/ERF transcription factor family. ERF subfamily.</text>
</comment>
<dbReference type="Proteomes" id="UP000507222">
    <property type="component" value="Unassembled WGS sequence"/>
</dbReference>
<feature type="region of interest" description="Disordered" evidence="7">
    <location>
        <begin position="352"/>
        <end position="377"/>
    </location>
</feature>
<name>A0A6J5TY81_PRUAR</name>
<evidence type="ECO:0000256" key="3">
    <source>
        <dbReference type="ARBA" id="ARBA00023125"/>
    </source>
</evidence>
<evidence type="ECO:0000256" key="7">
    <source>
        <dbReference type="SAM" id="MobiDB-lite"/>
    </source>
</evidence>
<feature type="region of interest" description="Disordered" evidence="7">
    <location>
        <begin position="112"/>
        <end position="141"/>
    </location>
</feature>
<dbReference type="PROSITE" id="PS51032">
    <property type="entry name" value="AP2_ERF"/>
    <property type="match status" value="1"/>
</dbReference>
<feature type="compositionally biased region" description="Low complexity" evidence="7">
    <location>
        <begin position="352"/>
        <end position="371"/>
    </location>
</feature>
<dbReference type="SUPFAM" id="SSF54171">
    <property type="entry name" value="DNA-binding domain"/>
    <property type="match status" value="1"/>
</dbReference>
<evidence type="ECO:0000259" key="8">
    <source>
        <dbReference type="PROSITE" id="PS51032"/>
    </source>
</evidence>
<dbReference type="GO" id="GO:0009873">
    <property type="term" value="P:ethylene-activated signaling pathway"/>
    <property type="evidence" value="ECO:0007669"/>
    <property type="project" value="InterPro"/>
</dbReference>
<sequence>MCVLKVAEKDQRAARHSNIGTEHSIEEWLYEPLVFSQQLQQQQRQRGGGSGGGGGGSEILASAGSSMLLRLDREREMSAMVSALAHVVAGDEELAAAESSLVINRQSEDVGGGLISSSVGGSDSGTKRGREEEEGGGSQSVTRLSRAFGEFPQQSSSPVLAVHKTNNNRVMNYLSWPLRLQGTTPPTQTAFPPSTFVYSATQIAEPIRRRYRGVRQRPWGKWAAEIRDPFKAARVWLGTFETAEAAAQAYDEAALRFRGNKAKLNFPENVRLRTPIADSPSTQLTSSAPPNTLLSVATSTEPIVHYQAFQSMQHSSHEASRNLLSYCKPVDVQRQQPMSLYDQMLLSSSATPSVSSSSSSPLASSVSSSSSSPPPPAFSSLFWTQSSLPLRPATSDQNSTAADFQSQQWSSSSHYSAPFSR</sequence>
<feature type="region of interest" description="Disordered" evidence="7">
    <location>
        <begin position="40"/>
        <end position="59"/>
    </location>
</feature>
<accession>A0A6J5TY81</accession>
<keyword evidence="4" id="KW-0804">Transcription</keyword>
<dbReference type="AlphaFoldDB" id="A0A6J5TY81"/>
<dbReference type="GO" id="GO:0003677">
    <property type="term" value="F:DNA binding"/>
    <property type="evidence" value="ECO:0007669"/>
    <property type="project" value="UniProtKB-KW"/>
</dbReference>
<dbReference type="SMART" id="SM00380">
    <property type="entry name" value="AP2"/>
    <property type="match status" value="1"/>
</dbReference>
<evidence type="ECO:0000256" key="1">
    <source>
        <dbReference type="ARBA" id="ARBA00004123"/>
    </source>
</evidence>
<gene>
    <name evidence="9" type="ORF">CURHAP_LOCUS14019</name>
</gene>
<feature type="region of interest" description="Disordered" evidence="7">
    <location>
        <begin position="392"/>
        <end position="421"/>
    </location>
</feature>
<organism evidence="9 10">
    <name type="scientific">Prunus armeniaca</name>
    <name type="common">Apricot</name>
    <name type="synonym">Armeniaca vulgaris</name>
    <dbReference type="NCBI Taxonomy" id="36596"/>
    <lineage>
        <taxon>Eukaryota</taxon>
        <taxon>Viridiplantae</taxon>
        <taxon>Streptophyta</taxon>
        <taxon>Embryophyta</taxon>
        <taxon>Tracheophyta</taxon>
        <taxon>Spermatophyta</taxon>
        <taxon>Magnoliopsida</taxon>
        <taxon>eudicotyledons</taxon>
        <taxon>Gunneridae</taxon>
        <taxon>Pentapetalae</taxon>
        <taxon>rosids</taxon>
        <taxon>fabids</taxon>
        <taxon>Rosales</taxon>
        <taxon>Rosaceae</taxon>
        <taxon>Amygdaloideae</taxon>
        <taxon>Amygdaleae</taxon>
        <taxon>Prunus</taxon>
    </lineage>
</organism>
<comment type="subcellular location">
    <subcellularLocation>
        <location evidence="1">Nucleus</location>
    </subcellularLocation>
</comment>
<dbReference type="InterPro" id="IPR016177">
    <property type="entry name" value="DNA-bd_dom_sf"/>
</dbReference>
<dbReference type="GO" id="GO:0003700">
    <property type="term" value="F:DNA-binding transcription factor activity"/>
    <property type="evidence" value="ECO:0007669"/>
    <property type="project" value="InterPro"/>
</dbReference>
<dbReference type="PANTHER" id="PTHR31190">
    <property type="entry name" value="DNA-BINDING DOMAIN"/>
    <property type="match status" value="1"/>
</dbReference>
<feature type="domain" description="AP2/ERF" evidence="8">
    <location>
        <begin position="210"/>
        <end position="267"/>
    </location>
</feature>
<dbReference type="FunFam" id="3.30.730.10:FF:000001">
    <property type="entry name" value="Ethylene-responsive transcription factor 2"/>
    <property type="match status" value="1"/>
</dbReference>
<keyword evidence="5" id="KW-0539">Nucleus</keyword>
<dbReference type="InterPro" id="IPR001471">
    <property type="entry name" value="AP2/ERF_dom"/>
</dbReference>
<dbReference type="GO" id="GO:0005634">
    <property type="term" value="C:nucleus"/>
    <property type="evidence" value="ECO:0007669"/>
    <property type="project" value="UniProtKB-SubCell"/>
</dbReference>
<dbReference type="InterPro" id="IPR036955">
    <property type="entry name" value="AP2/ERF_dom_sf"/>
</dbReference>
<dbReference type="InterPro" id="IPR044808">
    <property type="entry name" value="ERF_plant"/>
</dbReference>
<evidence type="ECO:0000313" key="9">
    <source>
        <dbReference type="EMBL" id="CAB4269026.1"/>
    </source>
</evidence>
<proteinExistence type="inferred from homology"/>
<evidence type="ECO:0000256" key="5">
    <source>
        <dbReference type="ARBA" id="ARBA00023242"/>
    </source>
</evidence>
<dbReference type="Gene3D" id="3.30.730.10">
    <property type="entry name" value="AP2/ERF domain"/>
    <property type="match status" value="1"/>
</dbReference>
<dbReference type="Pfam" id="PF00847">
    <property type="entry name" value="AP2"/>
    <property type="match status" value="1"/>
</dbReference>
<feature type="compositionally biased region" description="Polar residues" evidence="7">
    <location>
        <begin position="392"/>
        <end position="404"/>
    </location>
</feature>